<dbReference type="Proteomes" id="UP000659388">
    <property type="component" value="Unassembled WGS sequence"/>
</dbReference>
<dbReference type="EMBL" id="JAESIY010000002">
    <property type="protein sequence ID" value="MBL3655518.1"/>
    <property type="molecule type" value="Genomic_DNA"/>
</dbReference>
<evidence type="ECO:0000259" key="2">
    <source>
        <dbReference type="Pfam" id="PF02805"/>
    </source>
</evidence>
<keyword evidence="1" id="KW-0010">Activator</keyword>
<dbReference type="GO" id="GO:0008270">
    <property type="term" value="F:zinc ion binding"/>
    <property type="evidence" value="ECO:0007669"/>
    <property type="project" value="InterPro"/>
</dbReference>
<dbReference type="Gene3D" id="3.40.10.10">
    <property type="entry name" value="DNA Methylphosphotriester Repair Domain"/>
    <property type="match status" value="1"/>
</dbReference>
<dbReference type="SUPFAM" id="SSF57884">
    <property type="entry name" value="Ada DNA repair protein, N-terminal domain (N-Ada 10)"/>
    <property type="match status" value="1"/>
</dbReference>
<dbReference type="GO" id="GO:0008168">
    <property type="term" value="F:methyltransferase activity"/>
    <property type="evidence" value="ECO:0007669"/>
    <property type="project" value="InterPro"/>
</dbReference>
<dbReference type="GO" id="GO:0006355">
    <property type="term" value="P:regulation of DNA-templated transcription"/>
    <property type="evidence" value="ECO:0007669"/>
    <property type="project" value="InterPro"/>
</dbReference>
<dbReference type="InterPro" id="IPR004026">
    <property type="entry name" value="Ada_DNA_repair_Zn-bd"/>
</dbReference>
<gene>
    <name evidence="3" type="ORF">JL102_05205</name>
</gene>
<sequence>MINHSSISKAQIFKLIKSNKIQLAGNRKLKIYGTLQCKSGKRMMEKNRVFFISKTEAEEQGYRPCAHCMKEFYELWKHGSL</sequence>
<name>A0A937F7Q0_9BACT</name>
<dbReference type="InterPro" id="IPR035451">
    <property type="entry name" value="Ada-like_dom_sf"/>
</dbReference>
<protein>
    <submittedName>
        <fullName evidence="3">Metal-binding protein</fullName>
    </submittedName>
</protein>
<organism evidence="3 4">
    <name type="scientific">Fulvivirga sediminis</name>
    <dbReference type="NCBI Taxonomy" id="2803949"/>
    <lineage>
        <taxon>Bacteria</taxon>
        <taxon>Pseudomonadati</taxon>
        <taxon>Bacteroidota</taxon>
        <taxon>Cytophagia</taxon>
        <taxon>Cytophagales</taxon>
        <taxon>Fulvivirgaceae</taxon>
        <taxon>Fulvivirga</taxon>
    </lineage>
</organism>
<keyword evidence="4" id="KW-1185">Reference proteome</keyword>
<dbReference type="AlphaFoldDB" id="A0A937F7Q0"/>
<dbReference type="GO" id="GO:0006281">
    <property type="term" value="P:DNA repair"/>
    <property type="evidence" value="ECO:0007669"/>
    <property type="project" value="InterPro"/>
</dbReference>
<reference evidence="3" key="1">
    <citation type="submission" date="2021-01" db="EMBL/GenBank/DDBJ databases">
        <title>Fulvivirga kasyanovii gen. nov., sp nov., a novel member of the phylum Bacteroidetes isolated from seawater in a mussel farm.</title>
        <authorList>
            <person name="Zhao L.-H."/>
            <person name="Wang Z.-J."/>
        </authorList>
    </citation>
    <scope>NUCLEOTIDE SEQUENCE</scope>
    <source>
        <strain evidence="3">2943</strain>
    </source>
</reference>
<evidence type="ECO:0000313" key="4">
    <source>
        <dbReference type="Proteomes" id="UP000659388"/>
    </source>
</evidence>
<dbReference type="Pfam" id="PF02805">
    <property type="entry name" value="Ada_Zn_binding"/>
    <property type="match status" value="1"/>
</dbReference>
<evidence type="ECO:0000313" key="3">
    <source>
        <dbReference type="EMBL" id="MBL3655518.1"/>
    </source>
</evidence>
<accession>A0A937F7Q0</accession>
<dbReference type="RefSeq" id="WP_202243184.1">
    <property type="nucleotide sequence ID" value="NZ_JAESIY010000002.1"/>
</dbReference>
<comment type="caution">
    <text evidence="3">The sequence shown here is derived from an EMBL/GenBank/DDBJ whole genome shotgun (WGS) entry which is preliminary data.</text>
</comment>
<evidence type="ECO:0000256" key="1">
    <source>
        <dbReference type="ARBA" id="ARBA00023159"/>
    </source>
</evidence>
<dbReference type="GO" id="GO:0003677">
    <property type="term" value="F:DNA binding"/>
    <property type="evidence" value="ECO:0007669"/>
    <property type="project" value="InterPro"/>
</dbReference>
<feature type="domain" description="Ada DNA repair metal-binding" evidence="2">
    <location>
        <begin position="24"/>
        <end position="69"/>
    </location>
</feature>
<proteinExistence type="predicted"/>